<name>A0ABU2H1Z4_9ACTN</name>
<organism evidence="2 3">
    <name type="scientific">Lipingzhangella rawalii</name>
    <dbReference type="NCBI Taxonomy" id="2055835"/>
    <lineage>
        <taxon>Bacteria</taxon>
        <taxon>Bacillati</taxon>
        <taxon>Actinomycetota</taxon>
        <taxon>Actinomycetes</taxon>
        <taxon>Streptosporangiales</taxon>
        <taxon>Nocardiopsidaceae</taxon>
        <taxon>Lipingzhangella</taxon>
    </lineage>
</organism>
<feature type="transmembrane region" description="Helical" evidence="1">
    <location>
        <begin position="144"/>
        <end position="162"/>
    </location>
</feature>
<sequence>MRRDELRPVIDPTLPDDVARRLRRHPELLYREEDPVGRWPRSTSTQALGSGGALAATGLVTMLALASSTAATVLVILLVLMLTGAFTHYVGQNFFDEPWESWFVTPWWSVWIIGSGVAMTAWILETASRGLELVTAVPATPEQVAVAGVLALSGGIATVALARPDMPTLVAAQYRDHYLSVDEFGTRTSEARWMLRGDRPASEAELLAEVQLAIDRVLEGRAVLGDSFNAQQSLALLRDQEWQIALDLRRHRQLRTDLDERYAQAATDRVVAALRFQEEALYRAHSAIQARVNRVRDYGHQVESAVVAHREWEQCLDIAAAADDFVDLLASATHEAHGLASLEEARAEVKATRETRDARIREVIVAGDWLAQVPPPPNAPRQSTSVVP</sequence>
<feature type="transmembrane region" description="Helical" evidence="1">
    <location>
        <begin position="102"/>
        <end position="124"/>
    </location>
</feature>
<keyword evidence="1" id="KW-1133">Transmembrane helix</keyword>
<keyword evidence="1" id="KW-0812">Transmembrane</keyword>
<dbReference type="EMBL" id="JAVLVT010000001">
    <property type="protein sequence ID" value="MDS1269323.1"/>
    <property type="molecule type" value="Genomic_DNA"/>
</dbReference>
<keyword evidence="3" id="KW-1185">Reference proteome</keyword>
<gene>
    <name evidence="2" type="ORF">RIF23_03320</name>
</gene>
<reference evidence="3" key="1">
    <citation type="submission" date="2023-07" db="EMBL/GenBank/DDBJ databases">
        <title>Novel species in the genus Lipingzhangella isolated from Sambhar Salt Lake.</title>
        <authorList>
            <person name="Jiya N."/>
            <person name="Kajale S."/>
            <person name="Sharma A."/>
        </authorList>
    </citation>
    <scope>NUCLEOTIDE SEQUENCE [LARGE SCALE GENOMIC DNA]</scope>
    <source>
        <strain evidence="3">LS1_29</strain>
    </source>
</reference>
<evidence type="ECO:0000256" key="1">
    <source>
        <dbReference type="SAM" id="Phobius"/>
    </source>
</evidence>
<dbReference type="Proteomes" id="UP001250214">
    <property type="component" value="Unassembled WGS sequence"/>
</dbReference>
<keyword evidence="1" id="KW-0472">Membrane</keyword>
<dbReference type="RefSeq" id="WP_310910807.1">
    <property type="nucleotide sequence ID" value="NZ_JAVLVT010000001.1"/>
</dbReference>
<protein>
    <submittedName>
        <fullName evidence="2">Uncharacterized protein</fullName>
    </submittedName>
</protein>
<feature type="transmembrane region" description="Helical" evidence="1">
    <location>
        <begin position="71"/>
        <end position="90"/>
    </location>
</feature>
<comment type="caution">
    <text evidence="2">The sequence shown here is derived from an EMBL/GenBank/DDBJ whole genome shotgun (WGS) entry which is preliminary data.</text>
</comment>
<proteinExistence type="predicted"/>
<accession>A0ABU2H1Z4</accession>
<evidence type="ECO:0000313" key="3">
    <source>
        <dbReference type="Proteomes" id="UP001250214"/>
    </source>
</evidence>
<evidence type="ECO:0000313" key="2">
    <source>
        <dbReference type="EMBL" id="MDS1269323.1"/>
    </source>
</evidence>